<organism evidence="1 2">
    <name type="scientific">Clostridium saccharobutylicum DSM 13864</name>
    <dbReference type="NCBI Taxonomy" id="1345695"/>
    <lineage>
        <taxon>Bacteria</taxon>
        <taxon>Bacillati</taxon>
        <taxon>Bacillota</taxon>
        <taxon>Clostridia</taxon>
        <taxon>Eubacteriales</taxon>
        <taxon>Clostridiaceae</taxon>
        <taxon>Clostridium</taxon>
    </lineage>
</organism>
<dbReference type="KEGG" id="csb:CLSA_c00450"/>
<dbReference type="Proteomes" id="UP000017118">
    <property type="component" value="Chromosome"/>
</dbReference>
<accession>U5MKR0</accession>
<protein>
    <submittedName>
        <fullName evidence="1">Uncharacterized protein</fullName>
    </submittedName>
</protein>
<keyword evidence="2" id="KW-1185">Reference proteome</keyword>
<dbReference type="EMBL" id="CP006721">
    <property type="protein sequence ID" value="AGX41118.1"/>
    <property type="molecule type" value="Genomic_DNA"/>
</dbReference>
<proteinExistence type="predicted"/>
<sequence>MKINNKSKATMNIFHQTRKQSAIIVSILWDFAGAEWWKIG</sequence>
<name>U5MKR0_CLOSA</name>
<dbReference type="AlphaFoldDB" id="U5MKR0"/>
<dbReference type="HOGENOM" id="CLU_3287556_0_0_9"/>
<evidence type="ECO:0000313" key="1">
    <source>
        <dbReference type="EMBL" id="AGX41118.1"/>
    </source>
</evidence>
<evidence type="ECO:0000313" key="2">
    <source>
        <dbReference type="Proteomes" id="UP000017118"/>
    </source>
</evidence>
<gene>
    <name evidence="1" type="ORF">CLSA_c00450</name>
</gene>
<reference evidence="1 2" key="1">
    <citation type="journal article" date="2013" name="Genome Announc.">
        <title>Complete Genome Sequence of the Solvent Producer Clostridium saccharobutylicum NCP262 (DSM 13864).</title>
        <authorList>
            <person name="Poehlein A."/>
            <person name="Hartwich K."/>
            <person name="Krabben P."/>
            <person name="Ehrenreich A."/>
            <person name="Liebl W."/>
            <person name="Durre P."/>
            <person name="Gottschalk G."/>
            <person name="Daniel R."/>
        </authorList>
    </citation>
    <scope>NUCLEOTIDE SEQUENCE [LARGE SCALE GENOMIC DNA]</scope>
    <source>
        <strain evidence="1">DSM 13864</strain>
    </source>
</reference>
<dbReference type="PATRIC" id="fig|1345695.3.peg.37"/>